<gene>
    <name evidence="1" type="ORF">AWC38_SpisGene21383</name>
</gene>
<dbReference type="AlphaFoldDB" id="A0A2B4RDU2"/>
<organism evidence="1 2">
    <name type="scientific">Stylophora pistillata</name>
    <name type="common">Smooth cauliflower coral</name>
    <dbReference type="NCBI Taxonomy" id="50429"/>
    <lineage>
        <taxon>Eukaryota</taxon>
        <taxon>Metazoa</taxon>
        <taxon>Cnidaria</taxon>
        <taxon>Anthozoa</taxon>
        <taxon>Hexacorallia</taxon>
        <taxon>Scleractinia</taxon>
        <taxon>Astrocoeniina</taxon>
        <taxon>Pocilloporidae</taxon>
        <taxon>Stylophora</taxon>
    </lineage>
</organism>
<dbReference type="STRING" id="50429.A0A2B4RDU2"/>
<reference evidence="2" key="1">
    <citation type="journal article" date="2017" name="bioRxiv">
        <title>Comparative analysis of the genomes of Stylophora pistillata and Acropora digitifera provides evidence for extensive differences between species of corals.</title>
        <authorList>
            <person name="Voolstra C.R."/>
            <person name="Li Y."/>
            <person name="Liew Y.J."/>
            <person name="Baumgarten S."/>
            <person name="Zoccola D."/>
            <person name="Flot J.-F."/>
            <person name="Tambutte S."/>
            <person name="Allemand D."/>
            <person name="Aranda M."/>
        </authorList>
    </citation>
    <scope>NUCLEOTIDE SEQUENCE [LARGE SCALE GENOMIC DNA]</scope>
</reference>
<dbReference type="EMBL" id="LSMT01000778">
    <property type="protein sequence ID" value="PFX14455.1"/>
    <property type="molecule type" value="Genomic_DNA"/>
</dbReference>
<proteinExistence type="predicted"/>
<evidence type="ECO:0000313" key="2">
    <source>
        <dbReference type="Proteomes" id="UP000225706"/>
    </source>
</evidence>
<name>A0A2B4RDU2_STYPI</name>
<protein>
    <submittedName>
        <fullName evidence="1">Uncharacterized protein</fullName>
    </submittedName>
</protein>
<sequence length="350" mass="37497">MFRRCKAVFRTQKQLVCRLKLIGMEKLTVRIKERAPLFYSVISVAAVNCKSKAKNRSPQAEFGAIGMAAAVCPRHRLQCMIAVQLLITDFLYNSNWLATLARFKTLRLITNHSYLYKKLDEFGKDHKKSICDAVVHQGQYMATMSTENRVSGNELSDVPPSHGVMGMENRNCIPSNLDNAKQRDNYIKLVTFLDMMYENENDANGILRVLQELQQYAPHHADDQNRMYGEQGVVGGGSGGFHSSGRSANYFNGTKGEGGEGGKGFIQGGVGGRGRFHNVDGGFGGGGGAYGWGGGGGGGGGGGYSGGGSGNGISFRCGGGGVSYNNGNNQDSECCSNTAGHGQVTITFLE</sequence>
<keyword evidence="2" id="KW-1185">Reference proteome</keyword>
<dbReference type="Proteomes" id="UP000225706">
    <property type="component" value="Unassembled WGS sequence"/>
</dbReference>
<evidence type="ECO:0000313" key="1">
    <source>
        <dbReference type="EMBL" id="PFX14455.1"/>
    </source>
</evidence>
<accession>A0A2B4RDU2</accession>
<comment type="caution">
    <text evidence="1">The sequence shown here is derived from an EMBL/GenBank/DDBJ whole genome shotgun (WGS) entry which is preliminary data.</text>
</comment>